<evidence type="ECO:0000313" key="3">
    <source>
        <dbReference type="EMBL" id="CAG4992798.1"/>
    </source>
</evidence>
<sequence>MKTLFKSVALFVMLASLSYTASAADVTHAEKKGFETGIFCDKSGKLNVNVDKYNRASTVIRIVNDKGTEVYREAYGKNQMKLRSTIDLNEYPNGNYTLEISSDGQNQENKFEINHLQPKRTVSFG</sequence>
<feature type="domain" description="Secretion system C-terminal sorting" evidence="2">
    <location>
        <begin position="43"/>
        <end position="111"/>
    </location>
</feature>
<dbReference type="EMBL" id="CAJRAF010000001">
    <property type="protein sequence ID" value="CAG4992798.1"/>
    <property type="molecule type" value="Genomic_DNA"/>
</dbReference>
<evidence type="ECO:0000259" key="2">
    <source>
        <dbReference type="Pfam" id="PF18962"/>
    </source>
</evidence>
<dbReference type="Pfam" id="PF18962">
    <property type="entry name" value="Por_Secre_tail"/>
    <property type="match status" value="1"/>
</dbReference>
<dbReference type="Proteomes" id="UP000680038">
    <property type="component" value="Unassembled WGS sequence"/>
</dbReference>
<reference evidence="3" key="1">
    <citation type="submission" date="2021-04" db="EMBL/GenBank/DDBJ databases">
        <authorList>
            <person name="Rodrigo-Torres L."/>
            <person name="Arahal R. D."/>
            <person name="Lucena T."/>
        </authorList>
    </citation>
    <scope>NUCLEOTIDE SEQUENCE</scope>
    <source>
        <strain evidence="3">CECT 9275</strain>
    </source>
</reference>
<feature type="chain" id="PRO_5036964321" description="Secretion system C-terminal sorting domain-containing protein" evidence="1">
    <location>
        <begin position="24"/>
        <end position="125"/>
    </location>
</feature>
<protein>
    <recommendedName>
        <fullName evidence="2">Secretion system C-terminal sorting domain-containing protein</fullName>
    </recommendedName>
</protein>
<dbReference type="Gene3D" id="2.60.40.3080">
    <property type="match status" value="1"/>
</dbReference>
<keyword evidence="1" id="KW-0732">Signal</keyword>
<name>A0A916JCU7_9BACT</name>
<gene>
    <name evidence="3" type="ORF">DYBT9275_01040</name>
</gene>
<feature type="signal peptide" evidence="1">
    <location>
        <begin position="1"/>
        <end position="23"/>
    </location>
</feature>
<evidence type="ECO:0000256" key="1">
    <source>
        <dbReference type="SAM" id="SignalP"/>
    </source>
</evidence>
<dbReference type="RefSeq" id="WP_215237737.1">
    <property type="nucleotide sequence ID" value="NZ_CAJRAF010000001.1"/>
</dbReference>
<evidence type="ECO:0000313" key="4">
    <source>
        <dbReference type="Proteomes" id="UP000680038"/>
    </source>
</evidence>
<proteinExistence type="predicted"/>
<comment type="caution">
    <text evidence="3">The sequence shown here is derived from an EMBL/GenBank/DDBJ whole genome shotgun (WGS) entry which is preliminary data.</text>
</comment>
<dbReference type="AlphaFoldDB" id="A0A916JCU7"/>
<accession>A0A916JCU7</accession>
<dbReference type="InterPro" id="IPR026444">
    <property type="entry name" value="Secre_tail"/>
</dbReference>
<keyword evidence="4" id="KW-1185">Reference proteome</keyword>
<organism evidence="3 4">
    <name type="scientific">Dyadobacter helix</name>
    <dbReference type="NCBI Taxonomy" id="2822344"/>
    <lineage>
        <taxon>Bacteria</taxon>
        <taxon>Pseudomonadati</taxon>
        <taxon>Bacteroidota</taxon>
        <taxon>Cytophagia</taxon>
        <taxon>Cytophagales</taxon>
        <taxon>Spirosomataceae</taxon>
        <taxon>Dyadobacter</taxon>
    </lineage>
</organism>